<name>A0A1M6GN38_9FIRM</name>
<dbReference type="STRING" id="1122184.SAMN02745176_02440"/>
<evidence type="ECO:0000313" key="1">
    <source>
        <dbReference type="EMBL" id="SHJ11319.1"/>
    </source>
</evidence>
<dbReference type="EMBL" id="FQZS01000016">
    <property type="protein sequence ID" value="SHJ11319.1"/>
    <property type="molecule type" value="Genomic_DNA"/>
</dbReference>
<protein>
    <submittedName>
        <fullName evidence="1">Putative sporulation protein YtxC</fullName>
    </submittedName>
</protein>
<reference evidence="1 2" key="1">
    <citation type="submission" date="2016-11" db="EMBL/GenBank/DDBJ databases">
        <authorList>
            <person name="Jaros S."/>
            <person name="Januszkiewicz K."/>
            <person name="Wedrychowicz H."/>
        </authorList>
    </citation>
    <scope>NUCLEOTIDE SEQUENCE [LARGE SCALE GENOMIC DNA]</scope>
    <source>
        <strain evidence="1 2">DSM 19022</strain>
    </source>
</reference>
<dbReference type="Pfam" id="PF08812">
    <property type="entry name" value="YtxC"/>
    <property type="match status" value="1"/>
</dbReference>
<dbReference type="RefSeq" id="WP_073026473.1">
    <property type="nucleotide sequence ID" value="NZ_FQZS01000016.1"/>
</dbReference>
<sequence length="302" mass="35472">MYLTTIAVRNNDEKIKNHIFSGLESISSGDMRITHEEYTAGDTVFIRCGYKEGFMSKLIENRSSEDFKYLLAQVLCDVIIDNYESKILKKIIKEYYIYLTEYERELIYESVKKNLAVEDGYKDGFYGQTRRTRIIRKIMNYLKSENFLIIDGFVNFRLNDYIKELGDIVEKTVEEYIAEREYNEFIKLLRYFVEIQECKMDVVNIVPIENGGYFLIDSKNSPINCECFEELKAEIGDSEISFDDFLISTLITIAPNKVVIHDCQNFKNKELFKTITNIFYDRIELCRGCDLCGILKVNKELN</sequence>
<keyword evidence="2" id="KW-1185">Reference proteome</keyword>
<dbReference type="Proteomes" id="UP000184442">
    <property type="component" value="Unassembled WGS sequence"/>
</dbReference>
<organism evidence="1 2">
    <name type="scientific">Lutispora thermophila DSM 19022</name>
    <dbReference type="NCBI Taxonomy" id="1122184"/>
    <lineage>
        <taxon>Bacteria</taxon>
        <taxon>Bacillati</taxon>
        <taxon>Bacillota</taxon>
        <taxon>Clostridia</taxon>
        <taxon>Lutisporales</taxon>
        <taxon>Lutisporaceae</taxon>
        <taxon>Lutispora</taxon>
    </lineage>
</organism>
<accession>A0A1M6GN38</accession>
<dbReference type="AlphaFoldDB" id="A0A1M6GN38"/>
<dbReference type="InterPro" id="IPR014199">
    <property type="entry name" value="Spore_YtxC"/>
</dbReference>
<dbReference type="OrthoDB" id="2986513at2"/>
<evidence type="ECO:0000313" key="2">
    <source>
        <dbReference type="Proteomes" id="UP000184442"/>
    </source>
</evidence>
<proteinExistence type="predicted"/>
<gene>
    <name evidence="1" type="ORF">SAMN02745176_02440</name>
</gene>